<evidence type="ECO:0000313" key="2">
    <source>
        <dbReference type="EMBL" id="KAF9075121.1"/>
    </source>
</evidence>
<dbReference type="Proteomes" id="UP000772434">
    <property type="component" value="Unassembled WGS sequence"/>
</dbReference>
<keyword evidence="3" id="KW-1185">Reference proteome</keyword>
<feature type="compositionally biased region" description="Polar residues" evidence="1">
    <location>
        <begin position="681"/>
        <end position="698"/>
    </location>
</feature>
<evidence type="ECO:0000256" key="1">
    <source>
        <dbReference type="SAM" id="MobiDB-lite"/>
    </source>
</evidence>
<gene>
    <name evidence="2" type="ORF">BDP27DRAFT_34021</name>
</gene>
<dbReference type="OrthoDB" id="3270019at2759"/>
<dbReference type="PANTHER" id="PTHR33266">
    <property type="entry name" value="CHROMOSOME 15, WHOLE GENOME SHOTGUN SEQUENCE"/>
    <property type="match status" value="1"/>
</dbReference>
<organism evidence="2 3">
    <name type="scientific">Rhodocollybia butyracea</name>
    <dbReference type="NCBI Taxonomy" id="206335"/>
    <lineage>
        <taxon>Eukaryota</taxon>
        <taxon>Fungi</taxon>
        <taxon>Dikarya</taxon>
        <taxon>Basidiomycota</taxon>
        <taxon>Agaricomycotina</taxon>
        <taxon>Agaricomycetes</taxon>
        <taxon>Agaricomycetidae</taxon>
        <taxon>Agaricales</taxon>
        <taxon>Marasmiineae</taxon>
        <taxon>Omphalotaceae</taxon>
        <taxon>Rhodocollybia</taxon>
    </lineage>
</organism>
<proteinExistence type="predicted"/>
<evidence type="ECO:0000313" key="3">
    <source>
        <dbReference type="Proteomes" id="UP000772434"/>
    </source>
</evidence>
<feature type="region of interest" description="Disordered" evidence="1">
    <location>
        <begin position="645"/>
        <end position="698"/>
    </location>
</feature>
<dbReference type="EMBL" id="JADNRY010000010">
    <property type="protein sequence ID" value="KAF9075121.1"/>
    <property type="molecule type" value="Genomic_DNA"/>
</dbReference>
<name>A0A9P5UDF6_9AGAR</name>
<dbReference type="AlphaFoldDB" id="A0A9P5UDF6"/>
<reference evidence="2" key="1">
    <citation type="submission" date="2020-11" db="EMBL/GenBank/DDBJ databases">
        <authorList>
            <consortium name="DOE Joint Genome Institute"/>
            <person name="Ahrendt S."/>
            <person name="Riley R."/>
            <person name="Andreopoulos W."/>
            <person name="Labutti K."/>
            <person name="Pangilinan J."/>
            <person name="Ruiz-Duenas F.J."/>
            <person name="Barrasa J.M."/>
            <person name="Sanchez-Garcia M."/>
            <person name="Camarero S."/>
            <person name="Miyauchi S."/>
            <person name="Serrano A."/>
            <person name="Linde D."/>
            <person name="Babiker R."/>
            <person name="Drula E."/>
            <person name="Ayuso-Fernandez I."/>
            <person name="Pacheco R."/>
            <person name="Padilla G."/>
            <person name="Ferreira P."/>
            <person name="Barriuso J."/>
            <person name="Kellner H."/>
            <person name="Castanera R."/>
            <person name="Alfaro M."/>
            <person name="Ramirez L."/>
            <person name="Pisabarro A.G."/>
            <person name="Kuo A."/>
            <person name="Tritt A."/>
            <person name="Lipzen A."/>
            <person name="He G."/>
            <person name="Yan M."/>
            <person name="Ng V."/>
            <person name="Cullen D."/>
            <person name="Martin F."/>
            <person name="Rosso M.-N."/>
            <person name="Henrissat B."/>
            <person name="Hibbett D."/>
            <person name="Martinez A.T."/>
            <person name="Grigoriev I.V."/>
        </authorList>
    </citation>
    <scope>NUCLEOTIDE SEQUENCE</scope>
    <source>
        <strain evidence="2">AH 40177</strain>
    </source>
</reference>
<protein>
    <submittedName>
        <fullName evidence="2">Uncharacterized protein</fullName>
    </submittedName>
</protein>
<sequence length="835" mass="93469">MYYLSSIDLASSWWIIVQATVNSWKEPFQGDYDVLLVNTLNRMNATRGTTPYANYVPIIQSSGTGKSRTIDEAAHLLFTIPFNVRAPMESGYPAPDIDVRHFLIDQRFGVRAQVEWRFVHFFDALFRCVLETLQTFKEDISIATYEHLASTWRTYLQAGSNRGDLYRRAIKMAEDDFEANSKHGSVDHQVLLQALWPKVHQSAENLIQYIVENWSPEPGNIVLLLYFDETYALSNLRTRDNSATARTHYQILCSALNSFVKSRIFTVFISTYLDLAVYFPHPQGHPSARTSYAPIGQRQTPIVEMPFDMTSEPHLAMEGAHTASDVCETEFMVRFGRMLWWTRYKHGAMSVKGDIIDFAMYKLNGGASIEVPTPDCQLSALIVRILLDLEPRRQIAVDKAVSLVAGNMLIAHCIPEDSEYMWVGAPSEPILAEAAARIMHRVQDIPFFLTDPRNLSFISKGDRGELVARLLLTLAHDSAALLTLAQKPFRFSTPILLTDFLKALLAPSHFEEVMNSRPTNIKAGTQDFIPFKDAFKTSILHFTHFVKAGDGSLLTDEGAWMAFARGMAVQCASNQHCVDLCLMALLSPTHKLHRRNMFPVWVQIKNKATHQRVNIDEKNMKFFSDNDNRPYICITMQLGTALKWTESSQSQPHLNKSQARKRTEPPQPKQSGSQAKKARSQPPSDESPAETTTALSSMGSGIQVVQAFEKGKSTGRVSHPRYAFTISGCSPTVYQVIKPDERGAYVTLLASHSLLQENPRQDSESVEALKRLKPFWSHGLETYGWAASDGPSRTGADVLQSDSGKAVEHADVLVDDDVAEYGVVAETSLEDGSSG</sequence>
<feature type="compositionally biased region" description="Polar residues" evidence="1">
    <location>
        <begin position="645"/>
        <end position="657"/>
    </location>
</feature>
<dbReference type="PANTHER" id="PTHR33266:SF1">
    <property type="entry name" value="F-BOX DOMAIN-CONTAINING PROTEIN"/>
    <property type="match status" value="1"/>
</dbReference>
<comment type="caution">
    <text evidence="2">The sequence shown here is derived from an EMBL/GenBank/DDBJ whole genome shotgun (WGS) entry which is preliminary data.</text>
</comment>
<accession>A0A9P5UDF6</accession>